<dbReference type="InParanoid" id="A0A0C3NPR9"/>
<sequence length="53" mass="5652">MRRELPNPQVHFQPAPCLSGSTSKALGCYPTLIVTGHIGLSGALHKPFAHLNS</sequence>
<protein>
    <submittedName>
        <fullName evidence="1">Uncharacterized protein</fullName>
    </submittedName>
</protein>
<name>A0A0C3NPR9_PISTI</name>
<dbReference type="AlphaFoldDB" id="A0A0C3NPR9"/>
<keyword evidence="2" id="KW-1185">Reference proteome</keyword>
<evidence type="ECO:0000313" key="1">
    <source>
        <dbReference type="EMBL" id="KIN97570.1"/>
    </source>
</evidence>
<dbReference type="EMBL" id="KN832027">
    <property type="protein sequence ID" value="KIN97570.1"/>
    <property type="molecule type" value="Genomic_DNA"/>
</dbReference>
<dbReference type="Proteomes" id="UP000054217">
    <property type="component" value="Unassembled WGS sequence"/>
</dbReference>
<organism evidence="1 2">
    <name type="scientific">Pisolithus tinctorius Marx 270</name>
    <dbReference type="NCBI Taxonomy" id="870435"/>
    <lineage>
        <taxon>Eukaryota</taxon>
        <taxon>Fungi</taxon>
        <taxon>Dikarya</taxon>
        <taxon>Basidiomycota</taxon>
        <taxon>Agaricomycotina</taxon>
        <taxon>Agaricomycetes</taxon>
        <taxon>Agaricomycetidae</taxon>
        <taxon>Boletales</taxon>
        <taxon>Sclerodermatineae</taxon>
        <taxon>Pisolithaceae</taxon>
        <taxon>Pisolithus</taxon>
    </lineage>
</organism>
<feature type="non-terminal residue" evidence="1">
    <location>
        <position position="53"/>
    </location>
</feature>
<reference evidence="1 2" key="1">
    <citation type="submission" date="2014-04" db="EMBL/GenBank/DDBJ databases">
        <authorList>
            <consortium name="DOE Joint Genome Institute"/>
            <person name="Kuo A."/>
            <person name="Kohler A."/>
            <person name="Costa M.D."/>
            <person name="Nagy L.G."/>
            <person name="Floudas D."/>
            <person name="Copeland A."/>
            <person name="Barry K.W."/>
            <person name="Cichocki N."/>
            <person name="Veneault-Fourrey C."/>
            <person name="LaButti K."/>
            <person name="Lindquist E.A."/>
            <person name="Lipzen A."/>
            <person name="Lundell T."/>
            <person name="Morin E."/>
            <person name="Murat C."/>
            <person name="Sun H."/>
            <person name="Tunlid A."/>
            <person name="Henrissat B."/>
            <person name="Grigoriev I.V."/>
            <person name="Hibbett D.S."/>
            <person name="Martin F."/>
            <person name="Nordberg H.P."/>
            <person name="Cantor M.N."/>
            <person name="Hua S.X."/>
        </authorList>
    </citation>
    <scope>NUCLEOTIDE SEQUENCE [LARGE SCALE GENOMIC DNA]</scope>
    <source>
        <strain evidence="1 2">Marx 270</strain>
    </source>
</reference>
<evidence type="ECO:0000313" key="2">
    <source>
        <dbReference type="Proteomes" id="UP000054217"/>
    </source>
</evidence>
<proteinExistence type="predicted"/>
<dbReference type="HOGENOM" id="CLU_3093131_0_0_1"/>
<gene>
    <name evidence="1" type="ORF">M404DRAFT_1005971</name>
</gene>
<reference evidence="2" key="2">
    <citation type="submission" date="2015-01" db="EMBL/GenBank/DDBJ databases">
        <title>Evolutionary Origins and Diversification of the Mycorrhizal Mutualists.</title>
        <authorList>
            <consortium name="DOE Joint Genome Institute"/>
            <consortium name="Mycorrhizal Genomics Consortium"/>
            <person name="Kohler A."/>
            <person name="Kuo A."/>
            <person name="Nagy L.G."/>
            <person name="Floudas D."/>
            <person name="Copeland A."/>
            <person name="Barry K.W."/>
            <person name="Cichocki N."/>
            <person name="Veneault-Fourrey C."/>
            <person name="LaButti K."/>
            <person name="Lindquist E.A."/>
            <person name="Lipzen A."/>
            <person name="Lundell T."/>
            <person name="Morin E."/>
            <person name="Murat C."/>
            <person name="Riley R."/>
            <person name="Ohm R."/>
            <person name="Sun H."/>
            <person name="Tunlid A."/>
            <person name="Henrissat B."/>
            <person name="Grigoriev I.V."/>
            <person name="Hibbett D.S."/>
            <person name="Martin F."/>
        </authorList>
    </citation>
    <scope>NUCLEOTIDE SEQUENCE [LARGE SCALE GENOMIC DNA]</scope>
    <source>
        <strain evidence="2">Marx 270</strain>
    </source>
</reference>
<accession>A0A0C3NPR9</accession>